<evidence type="ECO:0000256" key="7">
    <source>
        <dbReference type="ARBA" id="ARBA00023265"/>
    </source>
</evidence>
<dbReference type="Pfam" id="PF03094">
    <property type="entry name" value="Mlo"/>
    <property type="match status" value="1"/>
</dbReference>
<comment type="caution">
    <text evidence="10">The sequence shown here is derived from an EMBL/GenBank/DDBJ whole genome shotgun (WGS) entry which is preliminary data.</text>
</comment>
<dbReference type="AlphaFoldDB" id="A0A7J6WB92"/>
<feature type="non-terminal residue" evidence="10">
    <location>
        <position position="1"/>
    </location>
</feature>
<gene>
    <name evidence="10" type="ORF">FRX31_016971</name>
</gene>
<dbReference type="EMBL" id="JABWDY010020046">
    <property type="protein sequence ID" value="KAF5193442.1"/>
    <property type="molecule type" value="Genomic_DNA"/>
</dbReference>
<dbReference type="OrthoDB" id="1388414at2759"/>
<evidence type="ECO:0000256" key="9">
    <source>
        <dbReference type="SAM" id="Phobius"/>
    </source>
</evidence>
<feature type="compositionally biased region" description="Basic and acidic residues" evidence="8">
    <location>
        <begin position="250"/>
        <end position="264"/>
    </location>
</feature>
<evidence type="ECO:0000256" key="4">
    <source>
        <dbReference type="ARBA" id="ARBA00022821"/>
    </source>
</evidence>
<feature type="compositionally biased region" description="Basic and acidic residues" evidence="8">
    <location>
        <begin position="304"/>
        <end position="327"/>
    </location>
</feature>
<evidence type="ECO:0000256" key="8">
    <source>
        <dbReference type="SAM" id="MobiDB-lite"/>
    </source>
</evidence>
<name>A0A7J6WB92_THATH</name>
<proteinExistence type="inferred from homology"/>
<dbReference type="PANTHER" id="PTHR31942">
    <property type="entry name" value="MLO-LIKE PROTEIN 1"/>
    <property type="match status" value="1"/>
</dbReference>
<comment type="similarity">
    <text evidence="2">Belongs to the MLO family.</text>
</comment>
<reference evidence="10 11" key="1">
    <citation type="submission" date="2020-06" db="EMBL/GenBank/DDBJ databases">
        <title>Transcriptomic and genomic resources for Thalictrum thalictroides and T. hernandezii: Facilitating candidate gene discovery in an emerging model plant lineage.</title>
        <authorList>
            <person name="Arias T."/>
            <person name="Riano-Pachon D.M."/>
            <person name="Di Stilio V.S."/>
        </authorList>
    </citation>
    <scope>NUCLEOTIDE SEQUENCE [LARGE SCALE GENOMIC DNA]</scope>
    <source>
        <strain evidence="11">cv. WT478/WT964</strain>
        <tissue evidence="10">Leaves</tissue>
    </source>
</reference>
<feature type="region of interest" description="Disordered" evidence="8">
    <location>
        <begin position="250"/>
        <end position="327"/>
    </location>
</feature>
<evidence type="ECO:0000256" key="2">
    <source>
        <dbReference type="ARBA" id="ARBA00006574"/>
    </source>
</evidence>
<keyword evidence="7" id="KW-0568">Pathogenesis-related protein</keyword>
<feature type="transmembrane region" description="Helical" evidence="9">
    <location>
        <begin position="101"/>
        <end position="119"/>
    </location>
</feature>
<dbReference type="Proteomes" id="UP000554482">
    <property type="component" value="Unassembled WGS sequence"/>
</dbReference>
<dbReference type="GO" id="GO:0006952">
    <property type="term" value="P:defense response"/>
    <property type="evidence" value="ECO:0007669"/>
    <property type="project" value="UniProtKB-KW"/>
</dbReference>
<keyword evidence="6 9" id="KW-0472">Membrane</keyword>
<organism evidence="10 11">
    <name type="scientific">Thalictrum thalictroides</name>
    <name type="common">Rue-anemone</name>
    <name type="synonym">Anemone thalictroides</name>
    <dbReference type="NCBI Taxonomy" id="46969"/>
    <lineage>
        <taxon>Eukaryota</taxon>
        <taxon>Viridiplantae</taxon>
        <taxon>Streptophyta</taxon>
        <taxon>Embryophyta</taxon>
        <taxon>Tracheophyta</taxon>
        <taxon>Spermatophyta</taxon>
        <taxon>Magnoliopsida</taxon>
        <taxon>Ranunculales</taxon>
        <taxon>Ranunculaceae</taxon>
        <taxon>Thalictroideae</taxon>
        <taxon>Thalictrum</taxon>
    </lineage>
</organism>
<sequence>PGRFRYTRQTTFGRRHMNLWTETSLHLWIKCFFRQFFHSVAKVDYLTLRHGFIAIHNSNSTFDFQKYIKRSLEDDFKVVVGISPHLWFLVVTFLLFDVHGWNVYLWLSFVPLVIMLALGTKLEVIVTRMALSVKNQSSVIKGSPLVQPNDELFWFANPRSLLHFLHLTLFLNAFEVAFFIWIWCEFGMKSCYHENIEIILTRVIVAVIVQLLCSYITLPLYALITQMGSQYKSSILNEQTANIMKKWHEGAKRNVKKHEQEEQSHFPSSSHHVVDSRNPTTNSIPSSSPTPRPSSPAVSPAKSNGKDVIEEVSHVAKSNGKDIIEEA</sequence>
<protein>
    <submittedName>
        <fullName evidence="10">Mlo-like protein</fullName>
    </submittedName>
</protein>
<evidence type="ECO:0000256" key="3">
    <source>
        <dbReference type="ARBA" id="ARBA00022692"/>
    </source>
</evidence>
<keyword evidence="4" id="KW-0611">Plant defense</keyword>
<evidence type="ECO:0000256" key="1">
    <source>
        <dbReference type="ARBA" id="ARBA00004141"/>
    </source>
</evidence>
<comment type="subcellular location">
    <subcellularLocation>
        <location evidence="1">Membrane</location>
        <topology evidence="1">Multi-pass membrane protein</topology>
    </subcellularLocation>
</comment>
<keyword evidence="5 9" id="KW-1133">Transmembrane helix</keyword>
<evidence type="ECO:0000313" key="11">
    <source>
        <dbReference type="Proteomes" id="UP000554482"/>
    </source>
</evidence>
<keyword evidence="11" id="KW-1185">Reference proteome</keyword>
<dbReference type="PANTHER" id="PTHR31942:SF89">
    <property type="entry name" value="MLO-LIKE PROTEIN 3"/>
    <property type="match status" value="1"/>
</dbReference>
<evidence type="ECO:0000256" key="6">
    <source>
        <dbReference type="ARBA" id="ARBA00023136"/>
    </source>
</evidence>
<feature type="transmembrane region" description="Helical" evidence="9">
    <location>
        <begin position="161"/>
        <end position="183"/>
    </location>
</feature>
<dbReference type="GO" id="GO:0016020">
    <property type="term" value="C:membrane"/>
    <property type="evidence" value="ECO:0007669"/>
    <property type="project" value="UniProtKB-SubCell"/>
</dbReference>
<feature type="transmembrane region" description="Helical" evidence="9">
    <location>
        <begin position="76"/>
        <end position="95"/>
    </location>
</feature>
<evidence type="ECO:0000256" key="5">
    <source>
        <dbReference type="ARBA" id="ARBA00022989"/>
    </source>
</evidence>
<evidence type="ECO:0000313" key="10">
    <source>
        <dbReference type="EMBL" id="KAF5193442.1"/>
    </source>
</evidence>
<feature type="compositionally biased region" description="Low complexity" evidence="8">
    <location>
        <begin position="276"/>
        <end position="287"/>
    </location>
</feature>
<accession>A0A7J6WB92</accession>
<keyword evidence="3 9" id="KW-0812">Transmembrane</keyword>
<dbReference type="InterPro" id="IPR004326">
    <property type="entry name" value="Mlo"/>
</dbReference>
<feature type="transmembrane region" description="Helical" evidence="9">
    <location>
        <begin position="203"/>
        <end position="224"/>
    </location>
</feature>